<dbReference type="Proteomes" id="UP001206483">
    <property type="component" value="Unassembled WGS sequence"/>
</dbReference>
<keyword evidence="3" id="KW-1185">Reference proteome</keyword>
<dbReference type="Pfam" id="PF04672">
    <property type="entry name" value="Methyltransf_19"/>
    <property type="match status" value="1"/>
</dbReference>
<gene>
    <name evidence="2" type="ORF">FHR36_001733</name>
</gene>
<comment type="caution">
    <text evidence="2">The sequence shown here is derived from an EMBL/GenBank/DDBJ whole genome shotgun (WGS) entry which is preliminary data.</text>
</comment>
<dbReference type="PIRSF" id="PIRSF017393">
    <property type="entry name" value="MTase_SAV2177"/>
    <property type="match status" value="1"/>
</dbReference>
<dbReference type="InterPro" id="IPR029063">
    <property type="entry name" value="SAM-dependent_MTases_sf"/>
</dbReference>
<evidence type="ECO:0000313" key="2">
    <source>
        <dbReference type="EMBL" id="MCP2308609.1"/>
    </source>
</evidence>
<organism evidence="2 3">
    <name type="scientific">Kitasatospora paracochleata</name>
    <dbReference type="NCBI Taxonomy" id="58354"/>
    <lineage>
        <taxon>Bacteria</taxon>
        <taxon>Bacillati</taxon>
        <taxon>Actinomycetota</taxon>
        <taxon>Actinomycetes</taxon>
        <taxon>Kitasatosporales</taxon>
        <taxon>Streptomycetaceae</taxon>
        <taxon>Kitasatospora</taxon>
    </lineage>
</organism>
<evidence type="ECO:0000256" key="1">
    <source>
        <dbReference type="SAM" id="MobiDB-lite"/>
    </source>
</evidence>
<dbReference type="RefSeq" id="WP_253795381.1">
    <property type="nucleotide sequence ID" value="NZ_BAAAUB010000120.1"/>
</dbReference>
<accession>A0ABT1IUH3</accession>
<evidence type="ECO:0000313" key="3">
    <source>
        <dbReference type="Proteomes" id="UP001206483"/>
    </source>
</evidence>
<name>A0ABT1IUH3_9ACTN</name>
<reference evidence="2 3" key="1">
    <citation type="submission" date="2022-06" db="EMBL/GenBank/DDBJ databases">
        <title>Sequencing the genomes of 1000 actinobacteria strains.</title>
        <authorList>
            <person name="Klenk H.-P."/>
        </authorList>
    </citation>
    <scope>NUCLEOTIDE SEQUENCE [LARGE SCALE GENOMIC DNA]</scope>
    <source>
        <strain evidence="2 3">DSM 41656</strain>
    </source>
</reference>
<proteinExistence type="predicted"/>
<dbReference type="InterPro" id="IPR006764">
    <property type="entry name" value="SAM_dep_MeTrfase_SAV2177_type"/>
</dbReference>
<dbReference type="Gene3D" id="3.40.50.150">
    <property type="entry name" value="Vaccinia Virus protein VP39"/>
    <property type="match status" value="1"/>
</dbReference>
<dbReference type="CDD" id="cd02440">
    <property type="entry name" value="AdoMet_MTases"/>
    <property type="match status" value="1"/>
</dbReference>
<protein>
    <recommendedName>
        <fullName evidence="4">S-adenosyl methyltransferase</fullName>
    </recommendedName>
</protein>
<dbReference type="EMBL" id="JAMZDX010000002">
    <property type="protein sequence ID" value="MCP2308609.1"/>
    <property type="molecule type" value="Genomic_DNA"/>
</dbReference>
<dbReference type="SUPFAM" id="SSF53335">
    <property type="entry name" value="S-adenosyl-L-methionine-dependent methyltransferases"/>
    <property type="match status" value="1"/>
</dbReference>
<feature type="region of interest" description="Disordered" evidence="1">
    <location>
        <begin position="249"/>
        <end position="269"/>
    </location>
</feature>
<evidence type="ECO:0008006" key="4">
    <source>
        <dbReference type="Google" id="ProtNLM"/>
    </source>
</evidence>
<sequence length="269" mass="29836">MRRPNWVPAGTDLDKPNAARVYDYYLGGSHNFEADRQMARKAMELWPDLPRIMRANRAFLRRSVHLLAEEKGITRFLDIGSGIPTFGPVHEVARAVQPDTRVVYVDRDPVAVAHSRLILADVPDCAVIEADLRDVDDLLSRPEVVELLEPGEPVAVMLVAVLHFVTDADEPEKLVARLREALPPGSALVVSHAGLEGRPDQAGSHQDLYKRTPTPLTMRSKDRVRGFFEGFELLEPGVVYLPEWRPDEPGTVGPHPERMTGLAGVGLLP</sequence>